<name>A0ABV2M774_9FIRM</name>
<dbReference type="Proteomes" id="UP001549106">
    <property type="component" value="Unassembled WGS sequence"/>
</dbReference>
<keyword evidence="1" id="KW-1133">Transmembrane helix</keyword>
<dbReference type="InterPro" id="IPR006542">
    <property type="entry name" value="DUF1093"/>
</dbReference>
<keyword evidence="3" id="KW-1185">Reference proteome</keyword>
<gene>
    <name evidence="2" type="ORF">ABID24_003519</name>
</gene>
<evidence type="ECO:0000313" key="2">
    <source>
        <dbReference type="EMBL" id="MET3752249.1"/>
    </source>
</evidence>
<proteinExistence type="predicted"/>
<dbReference type="EMBL" id="JBEPMJ010000042">
    <property type="protein sequence ID" value="MET3752249.1"/>
    <property type="molecule type" value="Genomic_DNA"/>
</dbReference>
<dbReference type="SUPFAM" id="SSF159121">
    <property type="entry name" value="BC4932-like"/>
    <property type="match status" value="1"/>
</dbReference>
<dbReference type="PANTHER" id="PTHR36433:SF2">
    <property type="entry name" value="YXEA FAMILY PROTEIN"/>
    <property type="match status" value="1"/>
</dbReference>
<sequence>MNKKNVLIGVGIVVMVVLCIGIAIFAGTGGTDYYTQIDNTKVKEIEPHGAMNYSYTLTVYDENSTKRDITFETSKILKDDAFLRLEVAPIRGVVNWEEVEYTELPSAVQSVYSE</sequence>
<protein>
    <submittedName>
        <fullName evidence="2">Uncharacterized protein (TIGR01655 family)</fullName>
    </submittedName>
</protein>
<dbReference type="Gene3D" id="2.40.50.480">
    <property type="match status" value="1"/>
</dbReference>
<dbReference type="InterPro" id="IPR036166">
    <property type="entry name" value="YxeA-like_sf"/>
</dbReference>
<accession>A0ABV2M774</accession>
<evidence type="ECO:0000256" key="1">
    <source>
        <dbReference type="SAM" id="Phobius"/>
    </source>
</evidence>
<comment type="caution">
    <text evidence="2">The sequence shown here is derived from an EMBL/GenBank/DDBJ whole genome shotgun (WGS) entry which is preliminary data.</text>
</comment>
<organism evidence="2 3">
    <name type="scientific">Blautia caecimuris</name>
    <dbReference type="NCBI Taxonomy" id="1796615"/>
    <lineage>
        <taxon>Bacteria</taxon>
        <taxon>Bacillati</taxon>
        <taxon>Bacillota</taxon>
        <taxon>Clostridia</taxon>
        <taxon>Lachnospirales</taxon>
        <taxon>Lachnospiraceae</taxon>
        <taxon>Blautia</taxon>
    </lineage>
</organism>
<dbReference type="NCBIfam" id="TIGR01655">
    <property type="entry name" value="yxeA_fam"/>
    <property type="match status" value="1"/>
</dbReference>
<evidence type="ECO:0000313" key="3">
    <source>
        <dbReference type="Proteomes" id="UP001549106"/>
    </source>
</evidence>
<dbReference type="PANTHER" id="PTHR36433">
    <property type="entry name" value="HYPOTHETICAL CYTOSOLIC PROTEIN"/>
    <property type="match status" value="1"/>
</dbReference>
<reference evidence="2 3" key="1">
    <citation type="submission" date="2024-06" db="EMBL/GenBank/DDBJ databases">
        <title>Genomic Encyclopedia of Type Strains, Phase IV (KMG-IV): sequencing the most valuable type-strain genomes for metagenomic binning, comparative biology and taxonomic classification.</title>
        <authorList>
            <person name="Goeker M."/>
        </authorList>
    </citation>
    <scope>NUCLEOTIDE SEQUENCE [LARGE SCALE GENOMIC DNA]</scope>
    <source>
        <strain evidence="2 3">DSM 29492</strain>
    </source>
</reference>
<feature type="transmembrane region" description="Helical" evidence="1">
    <location>
        <begin position="6"/>
        <end position="26"/>
    </location>
</feature>
<dbReference type="Pfam" id="PF06486">
    <property type="entry name" value="DUF1093"/>
    <property type="match status" value="1"/>
</dbReference>
<keyword evidence="1" id="KW-0812">Transmembrane</keyword>
<keyword evidence="1" id="KW-0472">Membrane</keyword>
<dbReference type="RefSeq" id="WP_172496531.1">
    <property type="nucleotide sequence ID" value="NZ_BAABXP010000002.1"/>
</dbReference>